<comment type="caution">
    <text evidence="1">The sequence shown here is derived from an EMBL/GenBank/DDBJ whole genome shotgun (WGS) entry which is preliminary data.</text>
</comment>
<protein>
    <submittedName>
        <fullName evidence="1">Uncharacterized protein</fullName>
    </submittedName>
</protein>
<gene>
    <name evidence="1" type="ORF">EZS28_033363</name>
</gene>
<accession>A0A5J4UKT6</accession>
<organism evidence="1 2">
    <name type="scientific">Streblomastix strix</name>
    <dbReference type="NCBI Taxonomy" id="222440"/>
    <lineage>
        <taxon>Eukaryota</taxon>
        <taxon>Metamonada</taxon>
        <taxon>Preaxostyla</taxon>
        <taxon>Oxymonadida</taxon>
        <taxon>Streblomastigidae</taxon>
        <taxon>Streblomastix</taxon>
    </lineage>
</organism>
<evidence type="ECO:0000313" key="2">
    <source>
        <dbReference type="Proteomes" id="UP000324800"/>
    </source>
</evidence>
<name>A0A5J4UKT6_9EUKA</name>
<dbReference type="Proteomes" id="UP000324800">
    <property type="component" value="Unassembled WGS sequence"/>
</dbReference>
<reference evidence="1 2" key="1">
    <citation type="submission" date="2019-03" db="EMBL/GenBank/DDBJ databases">
        <title>Single cell metagenomics reveals metabolic interactions within the superorganism composed of flagellate Streblomastix strix and complex community of Bacteroidetes bacteria on its surface.</title>
        <authorList>
            <person name="Treitli S.C."/>
            <person name="Kolisko M."/>
            <person name="Husnik F."/>
            <person name="Keeling P."/>
            <person name="Hampl V."/>
        </authorList>
    </citation>
    <scope>NUCLEOTIDE SEQUENCE [LARGE SCALE GENOMIC DNA]</scope>
    <source>
        <strain evidence="1">ST1C</strain>
    </source>
</reference>
<dbReference type="AlphaFoldDB" id="A0A5J4UKT6"/>
<dbReference type="EMBL" id="SNRW01014773">
    <property type="protein sequence ID" value="KAA6371109.1"/>
    <property type="molecule type" value="Genomic_DNA"/>
</dbReference>
<sequence>MTISVHGIATDAWSRIPNEIHQWKEKKKSRMELRVACRKMKYQKKMMNCWGDHQQQTPRSNRLRDAIEQQLLYRNQQWRPVRFKLKSSTKWAPGY</sequence>
<evidence type="ECO:0000313" key="1">
    <source>
        <dbReference type="EMBL" id="KAA6371109.1"/>
    </source>
</evidence>
<proteinExistence type="predicted"/>